<feature type="domain" description="HTH merR-type" evidence="4">
    <location>
        <begin position="1"/>
        <end position="69"/>
    </location>
</feature>
<dbReference type="PROSITE" id="PS50937">
    <property type="entry name" value="HTH_MERR_2"/>
    <property type="match status" value="1"/>
</dbReference>
<evidence type="ECO:0000256" key="1">
    <source>
        <dbReference type="ARBA" id="ARBA00023015"/>
    </source>
</evidence>
<dbReference type="PANTHER" id="PTHR30204:SF94">
    <property type="entry name" value="HEAVY METAL-DEPENDENT TRANSCRIPTIONAL REGULATOR HI_0293-RELATED"/>
    <property type="match status" value="1"/>
</dbReference>
<dbReference type="InterPro" id="IPR047057">
    <property type="entry name" value="MerR_fam"/>
</dbReference>
<gene>
    <name evidence="5" type="ORF">HNQ36_005136</name>
</gene>
<protein>
    <submittedName>
        <fullName evidence="5">DNA-binding transcriptional MerR regulator</fullName>
    </submittedName>
</protein>
<dbReference type="SUPFAM" id="SSF46955">
    <property type="entry name" value="Putative DNA-binding domain"/>
    <property type="match status" value="1"/>
</dbReference>
<evidence type="ECO:0000313" key="6">
    <source>
        <dbReference type="Proteomes" id="UP000521227"/>
    </source>
</evidence>
<dbReference type="Pfam" id="PF13411">
    <property type="entry name" value="MerR_1"/>
    <property type="match status" value="1"/>
</dbReference>
<dbReference type="AlphaFoldDB" id="A0A840N444"/>
<reference evidence="5 6" key="1">
    <citation type="submission" date="2020-08" db="EMBL/GenBank/DDBJ databases">
        <title>Genomic Encyclopedia of Type Strains, Phase IV (KMG-IV): sequencing the most valuable type-strain genomes for metagenomic binning, comparative biology and taxonomic classification.</title>
        <authorList>
            <person name="Goeker M."/>
        </authorList>
    </citation>
    <scope>NUCLEOTIDE SEQUENCE [LARGE SCALE GENOMIC DNA]</scope>
    <source>
        <strain evidence="5 6">DSM 17498</strain>
    </source>
</reference>
<comment type="caution">
    <text evidence="5">The sequence shown here is derived from an EMBL/GenBank/DDBJ whole genome shotgun (WGS) entry which is preliminary data.</text>
</comment>
<evidence type="ECO:0000256" key="3">
    <source>
        <dbReference type="ARBA" id="ARBA00023163"/>
    </source>
</evidence>
<evidence type="ECO:0000259" key="4">
    <source>
        <dbReference type="PROSITE" id="PS50937"/>
    </source>
</evidence>
<dbReference type="Proteomes" id="UP000521227">
    <property type="component" value="Unassembled WGS sequence"/>
</dbReference>
<dbReference type="PANTHER" id="PTHR30204">
    <property type="entry name" value="REDOX-CYCLING DRUG-SENSING TRANSCRIPTIONAL ACTIVATOR SOXR"/>
    <property type="match status" value="1"/>
</dbReference>
<keyword evidence="3" id="KW-0804">Transcription</keyword>
<dbReference type="EMBL" id="JACHIJ010000011">
    <property type="protein sequence ID" value="MBB5055125.1"/>
    <property type="molecule type" value="Genomic_DNA"/>
</dbReference>
<keyword evidence="1" id="KW-0805">Transcription regulation</keyword>
<dbReference type="GO" id="GO:0003700">
    <property type="term" value="F:DNA-binding transcription factor activity"/>
    <property type="evidence" value="ECO:0007669"/>
    <property type="project" value="InterPro"/>
</dbReference>
<organism evidence="5 6">
    <name type="scientific">Afipia massiliensis</name>
    <dbReference type="NCBI Taxonomy" id="211460"/>
    <lineage>
        <taxon>Bacteria</taxon>
        <taxon>Pseudomonadati</taxon>
        <taxon>Pseudomonadota</taxon>
        <taxon>Alphaproteobacteria</taxon>
        <taxon>Hyphomicrobiales</taxon>
        <taxon>Nitrobacteraceae</taxon>
        <taxon>Afipia</taxon>
    </lineage>
</organism>
<evidence type="ECO:0000313" key="5">
    <source>
        <dbReference type="EMBL" id="MBB5055125.1"/>
    </source>
</evidence>
<evidence type="ECO:0000256" key="2">
    <source>
        <dbReference type="ARBA" id="ARBA00023125"/>
    </source>
</evidence>
<dbReference type="GO" id="GO:0003677">
    <property type="term" value="F:DNA binding"/>
    <property type="evidence" value="ECO:0007669"/>
    <property type="project" value="UniProtKB-KW"/>
</dbReference>
<keyword evidence="2 5" id="KW-0238">DNA-binding</keyword>
<name>A0A840N444_9BRAD</name>
<proteinExistence type="predicted"/>
<sequence>MRIGEFAIFAGTSTSTVRYYEQIGLLPAPRRIRNNQRRYSEADVARLGFILRCRALGFSLKQIRQFAKIAQTNGGAMDQCRKIVHARLMSVRARIEEMKTMERRLAGLLADQAATAGSTTPRCSKLAALA</sequence>
<accession>A0A840N444</accession>
<dbReference type="SMART" id="SM00422">
    <property type="entry name" value="HTH_MERR"/>
    <property type="match status" value="1"/>
</dbReference>
<dbReference type="RefSeq" id="WP_184090405.1">
    <property type="nucleotide sequence ID" value="NZ_JACHIJ010000011.1"/>
</dbReference>
<dbReference type="Gene3D" id="1.10.1660.10">
    <property type="match status" value="1"/>
</dbReference>
<dbReference type="InterPro" id="IPR009061">
    <property type="entry name" value="DNA-bd_dom_put_sf"/>
</dbReference>
<dbReference type="InterPro" id="IPR000551">
    <property type="entry name" value="MerR-type_HTH_dom"/>
</dbReference>
<dbReference type="PRINTS" id="PR00040">
    <property type="entry name" value="HTHMERR"/>
</dbReference>